<dbReference type="AlphaFoldDB" id="A0A0E9RL34"/>
<dbReference type="EMBL" id="GBXM01078788">
    <property type="protein sequence ID" value="JAH29789.1"/>
    <property type="molecule type" value="Transcribed_RNA"/>
</dbReference>
<reference evidence="1" key="1">
    <citation type="submission" date="2014-11" db="EMBL/GenBank/DDBJ databases">
        <authorList>
            <person name="Amaro Gonzalez C."/>
        </authorList>
    </citation>
    <scope>NUCLEOTIDE SEQUENCE</scope>
</reference>
<name>A0A0E9RL34_ANGAN</name>
<sequence length="71" mass="7681">MLSGLVDTKGFTCEDSWATPGPCCCDTNKPLMHWSAAASGLPAQRAVSSQSSGQLFPVMGSYWRKLHYASR</sequence>
<accession>A0A0E9RL34</accession>
<protein>
    <submittedName>
        <fullName evidence="1">Uncharacterized protein</fullName>
    </submittedName>
</protein>
<proteinExistence type="predicted"/>
<reference evidence="1" key="2">
    <citation type="journal article" date="2015" name="Fish Shellfish Immunol.">
        <title>Early steps in the European eel (Anguilla anguilla)-Vibrio vulnificus interaction in the gills: Role of the RtxA13 toxin.</title>
        <authorList>
            <person name="Callol A."/>
            <person name="Pajuelo D."/>
            <person name="Ebbesson L."/>
            <person name="Teles M."/>
            <person name="MacKenzie S."/>
            <person name="Amaro C."/>
        </authorList>
    </citation>
    <scope>NUCLEOTIDE SEQUENCE</scope>
</reference>
<organism evidence="1">
    <name type="scientific">Anguilla anguilla</name>
    <name type="common">European freshwater eel</name>
    <name type="synonym">Muraena anguilla</name>
    <dbReference type="NCBI Taxonomy" id="7936"/>
    <lineage>
        <taxon>Eukaryota</taxon>
        <taxon>Metazoa</taxon>
        <taxon>Chordata</taxon>
        <taxon>Craniata</taxon>
        <taxon>Vertebrata</taxon>
        <taxon>Euteleostomi</taxon>
        <taxon>Actinopterygii</taxon>
        <taxon>Neopterygii</taxon>
        <taxon>Teleostei</taxon>
        <taxon>Anguilliformes</taxon>
        <taxon>Anguillidae</taxon>
        <taxon>Anguilla</taxon>
    </lineage>
</organism>
<evidence type="ECO:0000313" key="1">
    <source>
        <dbReference type="EMBL" id="JAH29789.1"/>
    </source>
</evidence>